<keyword evidence="2" id="KW-0479">Metal-binding</keyword>
<dbReference type="Proteomes" id="UP000036403">
    <property type="component" value="Unassembled WGS sequence"/>
</dbReference>
<reference evidence="4 5" key="1">
    <citation type="submission" date="2015-04" db="EMBL/GenBank/DDBJ databases">
        <title>Lasius niger genome sequencing.</title>
        <authorList>
            <person name="Konorov E.A."/>
            <person name="Nikitin M.A."/>
            <person name="Kirill M.V."/>
            <person name="Chang P."/>
        </authorList>
    </citation>
    <scope>NUCLEOTIDE SEQUENCE [LARGE SCALE GENOMIC DNA]</scope>
    <source>
        <tissue evidence="4">Whole</tissue>
    </source>
</reference>
<dbReference type="EMBL" id="LBMM01009561">
    <property type="protein sequence ID" value="KMQ88028.1"/>
    <property type="molecule type" value="Genomic_DNA"/>
</dbReference>
<name>A0A0J7KCC1_LASNI</name>
<dbReference type="STRING" id="67767.A0A0J7KCC1"/>
<evidence type="ECO:0000256" key="2">
    <source>
        <dbReference type="ARBA" id="ARBA00022723"/>
    </source>
</evidence>
<dbReference type="AlphaFoldDB" id="A0A0J7KCC1"/>
<organism evidence="4 5">
    <name type="scientific">Lasius niger</name>
    <name type="common">Black garden ant</name>
    <dbReference type="NCBI Taxonomy" id="67767"/>
    <lineage>
        <taxon>Eukaryota</taxon>
        <taxon>Metazoa</taxon>
        <taxon>Ecdysozoa</taxon>
        <taxon>Arthropoda</taxon>
        <taxon>Hexapoda</taxon>
        <taxon>Insecta</taxon>
        <taxon>Pterygota</taxon>
        <taxon>Neoptera</taxon>
        <taxon>Endopterygota</taxon>
        <taxon>Hymenoptera</taxon>
        <taxon>Apocrita</taxon>
        <taxon>Aculeata</taxon>
        <taxon>Formicoidea</taxon>
        <taxon>Formicidae</taxon>
        <taxon>Formicinae</taxon>
        <taxon>Lasius</taxon>
        <taxon>Lasius</taxon>
    </lineage>
</organism>
<dbReference type="InterPro" id="IPR027806">
    <property type="entry name" value="HARBI1_dom"/>
</dbReference>
<accession>A0A0J7KCC1</accession>
<dbReference type="PaxDb" id="67767-A0A0J7KCC1"/>
<protein>
    <submittedName>
        <fullName evidence="4">Nuclease harbi1-like protein</fullName>
    </submittedName>
</protein>
<dbReference type="GO" id="GO:0046872">
    <property type="term" value="F:metal ion binding"/>
    <property type="evidence" value="ECO:0007669"/>
    <property type="project" value="UniProtKB-KW"/>
</dbReference>
<keyword evidence="5" id="KW-1185">Reference proteome</keyword>
<comment type="cofactor">
    <cofactor evidence="1">
        <name>a divalent metal cation</name>
        <dbReference type="ChEBI" id="CHEBI:60240"/>
    </cofactor>
</comment>
<evidence type="ECO:0000313" key="5">
    <source>
        <dbReference type="Proteomes" id="UP000036403"/>
    </source>
</evidence>
<comment type="caution">
    <text evidence="4">The sequence shown here is derived from an EMBL/GenBank/DDBJ whole genome shotgun (WGS) entry which is preliminary data.</text>
</comment>
<evidence type="ECO:0000256" key="1">
    <source>
        <dbReference type="ARBA" id="ARBA00001968"/>
    </source>
</evidence>
<dbReference type="OrthoDB" id="7521071at2759"/>
<sequence>MWPEHFDILVNLVQLYLVKKSIRTPLPIELRLAVTLTLSSKRDKKICFISSHVKVYVIYAAYRYLAQGDSARSKHLEYRLGKSIVHYIINETCQALWFALSPIVLKPINCSGWEKISEEFMAKWQFPNCVGALDRRHMRIQAPPNSGSTFYNYKQSFSIVLLATCDANYKFTWINIGQYGEFIEIVTIKRSMQYLLHVIELMWFTDSISDGGVWAQMQILHKICRTELLICPLPNHSLRETYLFHMCLCEMKYFP</sequence>
<dbReference type="Pfam" id="PF13359">
    <property type="entry name" value="DDE_Tnp_4"/>
    <property type="match status" value="1"/>
</dbReference>
<evidence type="ECO:0000259" key="3">
    <source>
        <dbReference type="Pfam" id="PF13359"/>
    </source>
</evidence>
<feature type="domain" description="DDE Tnp4" evidence="3">
    <location>
        <begin position="134"/>
        <end position="181"/>
    </location>
</feature>
<proteinExistence type="predicted"/>
<gene>
    <name evidence="4" type="ORF">RF55_12556</name>
</gene>
<evidence type="ECO:0000313" key="4">
    <source>
        <dbReference type="EMBL" id="KMQ88028.1"/>
    </source>
</evidence>